<keyword evidence="1" id="KW-0472">Membrane</keyword>
<keyword evidence="1" id="KW-0812">Transmembrane</keyword>
<sequence>MDLTQAVLLSVIVVLTIFLVVIGLQAFFALKDLRRTLAKMNKLMADADDLVDQVKKPIESTGHFITALTAGAGIAHFLKRNKKDKAKHE</sequence>
<reference evidence="2 3" key="1">
    <citation type="journal article" date="2016" name="Nat. Commun.">
        <title>Thousands of microbial genomes shed light on interconnected biogeochemical processes in an aquifer system.</title>
        <authorList>
            <person name="Anantharaman K."/>
            <person name="Brown C.T."/>
            <person name="Hug L.A."/>
            <person name="Sharon I."/>
            <person name="Castelle C.J."/>
            <person name="Probst A.J."/>
            <person name="Thomas B.C."/>
            <person name="Singh A."/>
            <person name="Wilkins M.J."/>
            <person name="Karaoz U."/>
            <person name="Brodie E.L."/>
            <person name="Williams K.H."/>
            <person name="Hubbard S.S."/>
            <person name="Banfield J.F."/>
        </authorList>
    </citation>
    <scope>NUCLEOTIDE SEQUENCE [LARGE SCALE GENOMIC DNA]</scope>
</reference>
<evidence type="ECO:0000313" key="3">
    <source>
        <dbReference type="Proteomes" id="UP000176317"/>
    </source>
</evidence>
<feature type="transmembrane region" description="Helical" evidence="1">
    <location>
        <begin position="6"/>
        <end position="30"/>
    </location>
</feature>
<proteinExistence type="predicted"/>
<evidence type="ECO:0000256" key="1">
    <source>
        <dbReference type="SAM" id="Phobius"/>
    </source>
</evidence>
<comment type="caution">
    <text evidence="2">The sequence shown here is derived from an EMBL/GenBank/DDBJ whole genome shotgun (WGS) entry which is preliminary data.</text>
</comment>
<name>A0A1F5G2V3_9BACT</name>
<dbReference type="Proteomes" id="UP000176317">
    <property type="component" value="Unassembled WGS sequence"/>
</dbReference>
<keyword evidence="1" id="KW-1133">Transmembrane helix</keyword>
<protein>
    <submittedName>
        <fullName evidence="2">Uncharacterized protein</fullName>
    </submittedName>
</protein>
<evidence type="ECO:0000313" key="2">
    <source>
        <dbReference type="EMBL" id="OGD86157.1"/>
    </source>
</evidence>
<organism evidence="2 3">
    <name type="scientific">Candidatus Curtissbacteria bacterium RBG_13_35_7</name>
    <dbReference type="NCBI Taxonomy" id="1797705"/>
    <lineage>
        <taxon>Bacteria</taxon>
        <taxon>Candidatus Curtissiibacteriota</taxon>
    </lineage>
</organism>
<accession>A0A1F5G2V3</accession>
<gene>
    <name evidence="2" type="ORF">A2164_01615</name>
</gene>
<dbReference type="AlphaFoldDB" id="A0A1F5G2V3"/>
<dbReference type="EMBL" id="MFAT01000040">
    <property type="protein sequence ID" value="OGD86157.1"/>
    <property type="molecule type" value="Genomic_DNA"/>
</dbReference>